<dbReference type="EMBL" id="CDMY01000347">
    <property type="protein sequence ID" value="CEM04092.1"/>
    <property type="molecule type" value="Genomic_DNA"/>
</dbReference>
<dbReference type="Gene3D" id="3.50.4.10">
    <property type="entry name" value="Hepatocyte Growth Factor"/>
    <property type="match status" value="2"/>
</dbReference>
<feature type="region of interest" description="Disordered" evidence="1">
    <location>
        <begin position="1610"/>
        <end position="1662"/>
    </location>
</feature>
<dbReference type="InParanoid" id="A0A0G4EZ90"/>
<evidence type="ECO:0000256" key="3">
    <source>
        <dbReference type="SAM" id="SignalP"/>
    </source>
</evidence>
<evidence type="ECO:0000313" key="6">
    <source>
        <dbReference type="EMBL" id="CEM04092.1"/>
    </source>
</evidence>
<feature type="region of interest" description="Disordered" evidence="1">
    <location>
        <begin position="1533"/>
        <end position="1574"/>
    </location>
</feature>
<dbReference type="Gene3D" id="3.20.20.80">
    <property type="entry name" value="Glycosidases"/>
    <property type="match status" value="1"/>
</dbReference>
<feature type="compositionally biased region" description="Gly residues" evidence="1">
    <location>
        <begin position="1774"/>
        <end position="1794"/>
    </location>
</feature>
<keyword evidence="2" id="KW-0472">Membrane</keyword>
<dbReference type="OrthoDB" id="941679at2759"/>
<reference evidence="6 7" key="1">
    <citation type="submission" date="2014-11" db="EMBL/GenBank/DDBJ databases">
        <authorList>
            <person name="Zhu J."/>
            <person name="Qi W."/>
            <person name="Song R."/>
        </authorList>
    </citation>
    <scope>NUCLEOTIDE SEQUENCE [LARGE SCALE GENOMIC DNA]</scope>
</reference>
<evidence type="ECO:0000259" key="4">
    <source>
        <dbReference type="Pfam" id="PF14295"/>
    </source>
</evidence>
<protein>
    <recommendedName>
        <fullName evidence="8">Apple domain-containing protein</fullName>
    </recommendedName>
</protein>
<feature type="compositionally biased region" description="Low complexity" evidence="1">
    <location>
        <begin position="1334"/>
        <end position="1349"/>
    </location>
</feature>
<dbReference type="Pfam" id="PF14295">
    <property type="entry name" value="PAN_4"/>
    <property type="match status" value="3"/>
</dbReference>
<feature type="chain" id="PRO_5005188511" description="Apple domain-containing protein" evidence="3">
    <location>
        <begin position="21"/>
        <end position="1862"/>
    </location>
</feature>
<feature type="signal peptide" evidence="3">
    <location>
        <begin position="1"/>
        <end position="20"/>
    </location>
</feature>
<dbReference type="InterPro" id="IPR044048">
    <property type="entry name" value="Big_12"/>
</dbReference>
<feature type="compositionally biased region" description="Basic and acidic residues" evidence="1">
    <location>
        <begin position="1545"/>
        <end position="1562"/>
    </location>
</feature>
<dbReference type="InterPro" id="IPR017853">
    <property type="entry name" value="GH"/>
</dbReference>
<dbReference type="VEuPathDB" id="CryptoDB:Vbra_8525"/>
<feature type="domain" description="Bacterial Ig-like" evidence="5">
    <location>
        <begin position="806"/>
        <end position="896"/>
    </location>
</feature>
<feature type="domain" description="Apple" evidence="4">
    <location>
        <begin position="1258"/>
        <end position="1283"/>
    </location>
</feature>
<feature type="domain" description="Apple" evidence="4">
    <location>
        <begin position="55"/>
        <end position="92"/>
    </location>
</feature>
<feature type="compositionally biased region" description="Basic and acidic residues" evidence="1">
    <location>
        <begin position="1754"/>
        <end position="1769"/>
    </location>
</feature>
<feature type="compositionally biased region" description="Polar residues" evidence="1">
    <location>
        <begin position="1623"/>
        <end position="1641"/>
    </location>
</feature>
<keyword evidence="2" id="KW-1133">Transmembrane helix</keyword>
<evidence type="ECO:0000256" key="1">
    <source>
        <dbReference type="SAM" id="MobiDB-lite"/>
    </source>
</evidence>
<evidence type="ECO:0000256" key="2">
    <source>
        <dbReference type="SAM" id="Phobius"/>
    </source>
</evidence>
<evidence type="ECO:0008006" key="8">
    <source>
        <dbReference type="Google" id="ProtNLM"/>
    </source>
</evidence>
<dbReference type="InterPro" id="IPR003609">
    <property type="entry name" value="Pan_app"/>
</dbReference>
<feature type="compositionally biased region" description="Low complexity" evidence="1">
    <location>
        <begin position="1818"/>
        <end position="1827"/>
    </location>
</feature>
<dbReference type="SUPFAM" id="SSF51445">
    <property type="entry name" value="(Trans)glycosidases"/>
    <property type="match status" value="1"/>
</dbReference>
<feature type="domain" description="Apple" evidence="4">
    <location>
        <begin position="407"/>
        <end position="442"/>
    </location>
</feature>
<keyword evidence="7" id="KW-1185">Reference proteome</keyword>
<keyword evidence="2" id="KW-0812">Transmembrane</keyword>
<feature type="region of interest" description="Disordered" evidence="1">
    <location>
        <begin position="1674"/>
        <end position="1722"/>
    </location>
</feature>
<feature type="region of interest" description="Disordered" evidence="1">
    <location>
        <begin position="1324"/>
        <end position="1379"/>
    </location>
</feature>
<sequence>MVGLRRQVCAVALLLPLATAGQECGLVWEMDKDINSGVNIFSPEDTEKNISPDATLSASSKEECWSLCEPLPECQGIVYSDGSVIVQGCWLKGSIEREEEKQGFGLWAGKRVCGDDAEEKTDGVVGPTQTIRHEDLNITLTALLTCSDEGQKHPSFPPLEAGLPPIPVSILPLLNLTYNYSAPWLDHPIVSEPFTFTLTADADDPDEASNVPIRASIKGMDAIVAFGDVLVPLNLTSGNEGEGHVAAGCDGRNIGRGHVVLRRVQVTLADGYGNEVAVEAANCSSTIQCQDNTPPAVECSHVNLQELSFGERREIDPGAITVYNDAGTGVHAALLHPSHVECGEVGRHTVDVEIEARDGTGHVAKTMCYDAVEYTDPPTDGCRVSAAFQRMLDINPSIEGFDDTPHNATTKEECWEQCRPMPECHGMVFIAEYDGSNKCYLKGPIESEEFNFNNTRMWGGRKIVKCGPSAIFDSQTPNTLTVSFSESVEGLDQYDFDITSGADVSVKGVREAGSNRYAVDLEGGMPEGAVLSVALRNGAVTNEMGQENEATEPFEMRYDTQPPAVSLSTSGLPPSFSLVRTNHQPLRIHVTLSEPVTGFGLEDFTVTWPNHTVKWQPDGSDAPAPASLGNLTKVDDTNYTVDFSSRADGMFSVSVGEGGVRDAAGNLNGKSNQLEILRDLTPPNVHLEGPGPYAATNASTFEIHLVLSEPIQGFTPQTLQLQLHPSDPSVALSKQHRSGLLLKHFRELPTDEGKNGWTNPVRFAVTVTLPDGLPEQSFELSIPKERMRDLAGNVNEQDVVYHVEYDRTPPEMTLSKTSPDTLVLDSPFSVTLTASESVRTLEATALRVDGGRVSRLTPQGHNAFVAEVIPETVGEIRVEVPSDEVEDFAGNANEEKAALLLNYVPKQPWGITLPPSLFNDATSPSLAAHLTTLRQGGIAKMRLMKWPPHEALTLLQTVFGDEAEVVVTVPNHAISTYAADFTASRELLNGLAPFERIIRYVVVGNAPDQESAEKESNPPLLASLLQALMNLLKAADETLSPLQQRITVSWSSDAFTHTFPPSTARLAGTTEDGHFPEDSQDVLYQTLKLLRSQGRGLPFLFSLNPYRMWLDGRDSRKLPIAYAVGASKPMVKDSSTNESYAWVGEARLLAARTAMDRAGFDGIPLAVSDIYWPAKSEDGASTALVKALFESLMSITSANRTVEAWWGSGDHDAPSGTLVKKDGHFVWEGTLPECYQLQHKVTGKTKASPALSHESSAFADSALACAQQCREVTSCGSWVYRYKANQCTTFTAPPVGSLRREGLLEVGGLTYVMVNDEPVVSGSRVCEEAKGDMSSPSAPSRVSRSPKVPSTDEGPLLDPPNVPQQVANSSVNETAQHIPTPPVVPLERLLAVRLLLDYDEVLKTEASRADLLEGLRTAVADSLWIAKNDCTIKGLIRGSVVVLLSVAAPNEFKDQSSLEKAWFEILTDPLSPLRQAFPIDPYFPSFVEVPTLNSPQGIFDESWEDIRSSIQPNTPLPVNNNFIGQAIGRHFPPATYNRPPAANHNETHSGPRAEEGRSEKGGSHLARSGSPALEEQGGFPVWAAATVIVFPSVIIAATLILGIRRKRAAAAKPSSRPPSPQSTHATNSPKSVSDHQVTTCSRAADSSEAPPQQQMRAPLVIPSTLRGGGVGALFRCTRAPTSPSSPAQPGGSGYLSPRFAVGSETASNGNTTPVSAASGTPRCPAEKGSFCVWSVDSHSEGLKEGVETFLAGKITHDRDRGEREKEESHSTAAAGGGGGGGRGGGGGGGGGGDEGGGRHVSYSKVCSVSSTPQPPGSPSAGPSQWPGDLYLSVETVVDDLVVERLVEEEERSTSYRPDVGVC</sequence>
<keyword evidence="3" id="KW-0732">Signal</keyword>
<feature type="compositionally biased region" description="Polar residues" evidence="1">
    <location>
        <begin position="1704"/>
        <end position="1718"/>
    </location>
</feature>
<feature type="region of interest" description="Disordered" evidence="1">
    <location>
        <begin position="1753"/>
        <end position="1827"/>
    </location>
</feature>
<dbReference type="Pfam" id="PF19078">
    <property type="entry name" value="Big_12"/>
    <property type="match status" value="1"/>
</dbReference>
<name>A0A0G4EZ90_VITBC</name>
<proteinExistence type="predicted"/>
<feature type="transmembrane region" description="Helical" evidence="2">
    <location>
        <begin position="1581"/>
        <end position="1603"/>
    </location>
</feature>
<gene>
    <name evidence="6" type="ORF">Vbra_8525</name>
</gene>
<accession>A0A0G4EZ90</accession>
<feature type="compositionally biased region" description="Polar residues" evidence="1">
    <location>
        <begin position="1363"/>
        <end position="1377"/>
    </location>
</feature>
<evidence type="ECO:0000313" key="7">
    <source>
        <dbReference type="Proteomes" id="UP000041254"/>
    </source>
</evidence>
<dbReference type="PANTHER" id="PTHR34677">
    <property type="match status" value="1"/>
</dbReference>
<dbReference type="Proteomes" id="UP000041254">
    <property type="component" value="Unassembled WGS sequence"/>
</dbReference>
<feature type="compositionally biased region" description="Low complexity" evidence="1">
    <location>
        <begin position="1680"/>
        <end position="1689"/>
    </location>
</feature>
<organism evidence="6 7">
    <name type="scientific">Vitrella brassicaformis (strain CCMP3155)</name>
    <dbReference type="NCBI Taxonomy" id="1169540"/>
    <lineage>
        <taxon>Eukaryota</taxon>
        <taxon>Sar</taxon>
        <taxon>Alveolata</taxon>
        <taxon>Colpodellida</taxon>
        <taxon>Vitrellaceae</taxon>
        <taxon>Vitrella</taxon>
    </lineage>
</organism>
<evidence type="ECO:0000259" key="5">
    <source>
        <dbReference type="Pfam" id="PF19078"/>
    </source>
</evidence>
<dbReference type="PANTHER" id="PTHR34677:SF3">
    <property type="entry name" value="BACTERIAL IG-LIKE DOMAIN-CONTAINING PROTEIN"/>
    <property type="match status" value="1"/>
</dbReference>